<organism evidence="2 3">
    <name type="scientific">Romanomermis culicivorax</name>
    <name type="common">Nematode worm</name>
    <dbReference type="NCBI Taxonomy" id="13658"/>
    <lineage>
        <taxon>Eukaryota</taxon>
        <taxon>Metazoa</taxon>
        <taxon>Ecdysozoa</taxon>
        <taxon>Nematoda</taxon>
        <taxon>Enoplea</taxon>
        <taxon>Dorylaimia</taxon>
        <taxon>Mermithida</taxon>
        <taxon>Mermithoidea</taxon>
        <taxon>Mermithidae</taxon>
        <taxon>Romanomermis</taxon>
    </lineage>
</organism>
<evidence type="ECO:0000313" key="2">
    <source>
        <dbReference type="Proteomes" id="UP000887565"/>
    </source>
</evidence>
<accession>A0A915IPK5</accession>
<protein>
    <submittedName>
        <fullName evidence="3">Uncharacterized protein</fullName>
    </submittedName>
</protein>
<feature type="compositionally biased region" description="Basic and acidic residues" evidence="1">
    <location>
        <begin position="1"/>
        <end position="14"/>
    </location>
</feature>
<feature type="compositionally biased region" description="Low complexity" evidence="1">
    <location>
        <begin position="16"/>
        <end position="32"/>
    </location>
</feature>
<feature type="compositionally biased region" description="Basic and acidic residues" evidence="1">
    <location>
        <begin position="33"/>
        <end position="54"/>
    </location>
</feature>
<name>A0A915IPK5_ROMCU</name>
<reference evidence="3" key="1">
    <citation type="submission" date="2022-11" db="UniProtKB">
        <authorList>
            <consortium name="WormBaseParasite"/>
        </authorList>
    </citation>
    <scope>IDENTIFICATION</scope>
</reference>
<keyword evidence="2" id="KW-1185">Reference proteome</keyword>
<evidence type="ECO:0000313" key="3">
    <source>
        <dbReference type="WBParaSite" id="nRc.2.0.1.t15368-RA"/>
    </source>
</evidence>
<dbReference type="Proteomes" id="UP000887565">
    <property type="component" value="Unplaced"/>
</dbReference>
<sequence>MVALDQKEQLEFAEKSSSSYFSSNQSKSFASSIRRDSGDKTPTKEDQKNLRSTKEMMQPNNNLSPHSNRSLAKTLKNLSKLSQS</sequence>
<dbReference type="AlphaFoldDB" id="A0A915IPK5"/>
<proteinExistence type="predicted"/>
<dbReference type="WBParaSite" id="nRc.2.0.1.t15368-RA">
    <property type="protein sequence ID" value="nRc.2.0.1.t15368-RA"/>
    <property type="gene ID" value="nRc.2.0.1.g15368"/>
</dbReference>
<feature type="region of interest" description="Disordered" evidence="1">
    <location>
        <begin position="1"/>
        <end position="84"/>
    </location>
</feature>
<evidence type="ECO:0000256" key="1">
    <source>
        <dbReference type="SAM" id="MobiDB-lite"/>
    </source>
</evidence>
<feature type="compositionally biased region" description="Polar residues" evidence="1">
    <location>
        <begin position="58"/>
        <end position="84"/>
    </location>
</feature>